<dbReference type="InterPro" id="IPR041602">
    <property type="entry name" value="Quercetinase_C"/>
</dbReference>
<dbReference type="PANTHER" id="PTHR43212:SF3">
    <property type="entry name" value="QUERCETIN 2,3-DIOXYGENASE"/>
    <property type="match status" value="1"/>
</dbReference>
<proteinExistence type="inferred from homology"/>
<dbReference type="InterPro" id="IPR012093">
    <property type="entry name" value="Pirin"/>
</dbReference>
<dbReference type="CDD" id="cd20311">
    <property type="entry name" value="cupin_Yhhw_C"/>
    <property type="match status" value="1"/>
</dbReference>
<dbReference type="Pfam" id="PF02678">
    <property type="entry name" value="Pirin"/>
    <property type="match status" value="1"/>
</dbReference>
<dbReference type="Gene3D" id="2.60.120.10">
    <property type="entry name" value="Jelly Rolls"/>
    <property type="match status" value="2"/>
</dbReference>
<dbReference type="InterPro" id="IPR003829">
    <property type="entry name" value="Pirin_N_dom"/>
</dbReference>
<feature type="domain" description="Quercetin 2,3-dioxygenase C-terminal cupin" evidence="5">
    <location>
        <begin position="146"/>
        <end position="231"/>
    </location>
</feature>
<comment type="similarity">
    <text evidence="1 3">Belongs to the pirin family.</text>
</comment>
<keyword evidence="2" id="KW-0479">Metal-binding</keyword>
<dbReference type="AlphaFoldDB" id="A0A1I7JNA6"/>
<evidence type="ECO:0000256" key="2">
    <source>
        <dbReference type="PIRSR" id="PIRSR006232-1"/>
    </source>
</evidence>
<feature type="binding site" evidence="2">
    <location>
        <position position="57"/>
    </location>
    <ligand>
        <name>Fe cation</name>
        <dbReference type="ChEBI" id="CHEBI:24875"/>
    </ligand>
</feature>
<accession>A0A1I7JNA6</accession>
<protein>
    <recommendedName>
        <fullName evidence="8">Quercetin 2,3-dioxygenase</fullName>
    </recommendedName>
</protein>
<evidence type="ECO:0000259" key="4">
    <source>
        <dbReference type="Pfam" id="PF02678"/>
    </source>
</evidence>
<evidence type="ECO:0000256" key="3">
    <source>
        <dbReference type="RuleBase" id="RU003457"/>
    </source>
</evidence>
<organism evidence="6 7">
    <name type="scientific">Pseudoduganella namucuonensis</name>
    <dbReference type="NCBI Taxonomy" id="1035707"/>
    <lineage>
        <taxon>Bacteria</taxon>
        <taxon>Pseudomonadati</taxon>
        <taxon>Pseudomonadota</taxon>
        <taxon>Betaproteobacteria</taxon>
        <taxon>Burkholderiales</taxon>
        <taxon>Oxalobacteraceae</taxon>
        <taxon>Telluria group</taxon>
        <taxon>Pseudoduganella</taxon>
    </lineage>
</organism>
<dbReference type="RefSeq" id="WP_093556276.1">
    <property type="nucleotide sequence ID" value="NZ_FPBO01000012.1"/>
</dbReference>
<feature type="binding site" evidence="2">
    <location>
        <position position="59"/>
    </location>
    <ligand>
        <name>Fe cation</name>
        <dbReference type="ChEBI" id="CHEBI:24875"/>
    </ligand>
</feature>
<evidence type="ECO:0000313" key="7">
    <source>
        <dbReference type="Proteomes" id="UP000199391"/>
    </source>
</evidence>
<dbReference type="Proteomes" id="UP000199391">
    <property type="component" value="Unassembled WGS sequence"/>
</dbReference>
<dbReference type="EMBL" id="FPBO01000012">
    <property type="protein sequence ID" value="SFU86638.1"/>
    <property type="molecule type" value="Genomic_DNA"/>
</dbReference>
<evidence type="ECO:0000256" key="1">
    <source>
        <dbReference type="ARBA" id="ARBA00008416"/>
    </source>
</evidence>
<evidence type="ECO:0000313" key="6">
    <source>
        <dbReference type="EMBL" id="SFU86638.1"/>
    </source>
</evidence>
<dbReference type="GO" id="GO:0046872">
    <property type="term" value="F:metal ion binding"/>
    <property type="evidence" value="ECO:0007669"/>
    <property type="project" value="UniProtKB-KW"/>
</dbReference>
<feature type="binding site" evidence="2">
    <location>
        <position position="101"/>
    </location>
    <ligand>
        <name>Fe cation</name>
        <dbReference type="ChEBI" id="CHEBI:24875"/>
    </ligand>
</feature>
<feature type="binding site" evidence="2">
    <location>
        <position position="103"/>
    </location>
    <ligand>
        <name>Fe cation</name>
        <dbReference type="ChEBI" id="CHEBI:24875"/>
    </ligand>
</feature>
<keyword evidence="7" id="KW-1185">Reference proteome</keyword>
<keyword evidence="2" id="KW-0408">Iron</keyword>
<comment type="cofactor">
    <cofactor evidence="2">
        <name>Fe cation</name>
        <dbReference type="ChEBI" id="CHEBI:24875"/>
    </cofactor>
    <text evidence="2">Binds 1 Fe cation per subunit.</text>
</comment>
<dbReference type="PIRSF" id="PIRSF006232">
    <property type="entry name" value="Pirin"/>
    <property type="match status" value="1"/>
</dbReference>
<evidence type="ECO:0000259" key="5">
    <source>
        <dbReference type="Pfam" id="PF17954"/>
    </source>
</evidence>
<dbReference type="CDD" id="cd02910">
    <property type="entry name" value="cupin_Yhhw_N"/>
    <property type="match status" value="1"/>
</dbReference>
<gene>
    <name evidence="6" type="ORF">SAMN05216552_101282</name>
</gene>
<dbReference type="InterPro" id="IPR014710">
    <property type="entry name" value="RmlC-like_jellyroll"/>
</dbReference>
<dbReference type="STRING" id="1035707.SAMN05216552_101282"/>
<dbReference type="PANTHER" id="PTHR43212">
    <property type="entry name" value="QUERCETIN 2,3-DIOXYGENASE"/>
    <property type="match status" value="1"/>
</dbReference>
<dbReference type="Pfam" id="PF17954">
    <property type="entry name" value="Pirin_C_2"/>
    <property type="match status" value="1"/>
</dbReference>
<dbReference type="SUPFAM" id="SSF51182">
    <property type="entry name" value="RmlC-like cupins"/>
    <property type="match status" value="1"/>
</dbReference>
<dbReference type="InterPro" id="IPR011051">
    <property type="entry name" value="RmlC_Cupin_sf"/>
</dbReference>
<dbReference type="OrthoDB" id="321327at2"/>
<evidence type="ECO:0008006" key="8">
    <source>
        <dbReference type="Google" id="ProtNLM"/>
    </source>
</evidence>
<feature type="domain" description="Pirin N-terminal" evidence="4">
    <location>
        <begin position="10"/>
        <end position="119"/>
    </location>
</feature>
<reference evidence="7" key="1">
    <citation type="submission" date="2016-10" db="EMBL/GenBank/DDBJ databases">
        <authorList>
            <person name="Varghese N."/>
            <person name="Submissions S."/>
        </authorList>
    </citation>
    <scope>NUCLEOTIDE SEQUENCE [LARGE SCALE GENOMIC DNA]</scope>
    <source>
        <strain evidence="7">CGMCC 1.11014</strain>
    </source>
</reference>
<sequence length="235" mass="25507">MLQVRKNEERGLANHGWLNSRHTFSFGHYYDPKHTGFGPLLVINEDKVAPAQGFGTHGHRDMEIISYVLEGALEHKDSMGNGSVLHYGDVQRMSAGTGVRHSEFNHSPSEGVHFLQIWIQPSVTGIAPSYEEKHFTPDSKQGQLRLIASSDGREGSVLIHQDAAIYASILNGADALEHRLAAGRSAYVHVIRGHVSVNGVELKGGDALKVSEEAAVTLARAEAAEVLLFDLPSAS</sequence>
<name>A0A1I7JNA6_9BURK</name>